<accession>A0A1Z4EIZ6</accession>
<keyword evidence="2" id="KW-1003">Cell membrane</keyword>
<dbReference type="EMBL" id="AP018164">
    <property type="protein sequence ID" value="BAX92927.1"/>
    <property type="molecule type" value="Genomic_DNA"/>
</dbReference>
<sequence length="213" mass="22354">MIDWHLFGAFVVAALILVIVPGPDMILIVTLGSRRGPKAGVAAAAGVAAGLTVHMVIAVVGLAAVLHRFPAVYEVLRWTGVGYLLYLAWSTWRAGGTAAGEVAHAEPAQVNRPVLSAFRSATITNVLNPKVILFNVAFLPQFANPELGYMPLQLALLGAVLVIIDFAIDGPIGYFAGTLGERIRTASQTSTRRVNRVAAAIFAGLAGWLAATS</sequence>
<evidence type="ECO:0000256" key="4">
    <source>
        <dbReference type="ARBA" id="ARBA00022989"/>
    </source>
</evidence>
<dbReference type="PIRSF" id="PIRSF006324">
    <property type="entry name" value="LeuE"/>
    <property type="match status" value="1"/>
</dbReference>
<evidence type="ECO:0000256" key="3">
    <source>
        <dbReference type="ARBA" id="ARBA00022692"/>
    </source>
</evidence>
<dbReference type="AlphaFoldDB" id="A0A1Z4EIZ6"/>
<name>A0A1Z4EIZ6_9MYCO</name>
<evidence type="ECO:0000313" key="7">
    <source>
        <dbReference type="Proteomes" id="UP000217736"/>
    </source>
</evidence>
<evidence type="ECO:0000256" key="5">
    <source>
        <dbReference type="ARBA" id="ARBA00023136"/>
    </source>
</evidence>
<reference evidence="7" key="1">
    <citation type="submission" date="2017-06" db="EMBL/GenBank/DDBJ databases">
        <title>Complete Genome Sequence of Mycobacterium shigaense.</title>
        <authorList>
            <person name="Fukano H."/>
            <person name="Yoshida M."/>
            <person name="Kazumi Y."/>
            <person name="Ogura Y."/>
            <person name="Mitarai S."/>
            <person name="Hayashi T."/>
            <person name="Hoshino Y."/>
        </authorList>
    </citation>
    <scope>NUCLEOTIDE SEQUENCE [LARGE SCALE GENOMIC DNA]</scope>
    <source>
        <strain evidence="7">UN-152</strain>
    </source>
</reference>
<keyword evidence="4" id="KW-1133">Transmembrane helix</keyword>
<protein>
    <submittedName>
        <fullName evidence="6">Threonine transporter RhtB</fullName>
    </submittedName>
</protein>
<dbReference type="RefSeq" id="WP_096440401.1">
    <property type="nucleotide sequence ID" value="NZ_AP018164.1"/>
</dbReference>
<proteinExistence type="predicted"/>
<gene>
    <name evidence="6" type="ORF">MSG_02783</name>
</gene>
<organism evidence="6 7">
    <name type="scientific">Mycobacterium shigaense</name>
    <dbReference type="NCBI Taxonomy" id="722731"/>
    <lineage>
        <taxon>Bacteria</taxon>
        <taxon>Bacillati</taxon>
        <taxon>Actinomycetota</taxon>
        <taxon>Actinomycetes</taxon>
        <taxon>Mycobacteriales</taxon>
        <taxon>Mycobacteriaceae</taxon>
        <taxon>Mycobacterium</taxon>
        <taxon>Mycobacterium simiae complex</taxon>
    </lineage>
</organism>
<evidence type="ECO:0000256" key="2">
    <source>
        <dbReference type="ARBA" id="ARBA00022475"/>
    </source>
</evidence>
<evidence type="ECO:0000313" key="6">
    <source>
        <dbReference type="EMBL" id="BAX92927.1"/>
    </source>
</evidence>
<keyword evidence="7" id="KW-1185">Reference proteome</keyword>
<keyword evidence="5" id="KW-0472">Membrane</keyword>
<dbReference type="InterPro" id="IPR001123">
    <property type="entry name" value="LeuE-type"/>
</dbReference>
<dbReference type="KEGG" id="mshg:MSG_02783"/>
<dbReference type="OrthoDB" id="9784202at2"/>
<dbReference type="Proteomes" id="UP000217736">
    <property type="component" value="Chromosome"/>
</dbReference>
<dbReference type="GO" id="GO:0005886">
    <property type="term" value="C:plasma membrane"/>
    <property type="evidence" value="ECO:0007669"/>
    <property type="project" value="UniProtKB-SubCell"/>
</dbReference>
<keyword evidence="3" id="KW-0812">Transmembrane</keyword>
<dbReference type="PANTHER" id="PTHR30086:SF20">
    <property type="entry name" value="ARGININE EXPORTER PROTEIN ARGO-RELATED"/>
    <property type="match status" value="1"/>
</dbReference>
<dbReference type="Pfam" id="PF01810">
    <property type="entry name" value="LysE"/>
    <property type="match status" value="1"/>
</dbReference>
<evidence type="ECO:0000256" key="1">
    <source>
        <dbReference type="ARBA" id="ARBA00004651"/>
    </source>
</evidence>
<dbReference type="GO" id="GO:0015171">
    <property type="term" value="F:amino acid transmembrane transporter activity"/>
    <property type="evidence" value="ECO:0007669"/>
    <property type="project" value="TreeGrafter"/>
</dbReference>
<comment type="subcellular location">
    <subcellularLocation>
        <location evidence="1">Cell membrane</location>
        <topology evidence="1">Multi-pass membrane protein</topology>
    </subcellularLocation>
</comment>
<dbReference type="PANTHER" id="PTHR30086">
    <property type="entry name" value="ARGININE EXPORTER PROTEIN ARGO"/>
    <property type="match status" value="1"/>
</dbReference>